<feature type="transmembrane region" description="Helical" evidence="6">
    <location>
        <begin position="382"/>
        <end position="400"/>
    </location>
</feature>
<evidence type="ECO:0000256" key="1">
    <source>
        <dbReference type="ARBA" id="ARBA00004651"/>
    </source>
</evidence>
<feature type="transmembrane region" description="Helical" evidence="6">
    <location>
        <begin position="412"/>
        <end position="431"/>
    </location>
</feature>
<evidence type="ECO:0000256" key="4">
    <source>
        <dbReference type="ARBA" id="ARBA00022989"/>
    </source>
</evidence>
<evidence type="ECO:0000256" key="6">
    <source>
        <dbReference type="SAM" id="Phobius"/>
    </source>
</evidence>
<feature type="transmembrane region" description="Helical" evidence="6">
    <location>
        <begin position="7"/>
        <end position="34"/>
    </location>
</feature>
<name>A0A7C3UCA2_9EURY</name>
<dbReference type="EMBL" id="DTPI01000002">
    <property type="protein sequence ID" value="HGE65536.1"/>
    <property type="molecule type" value="Genomic_DNA"/>
</dbReference>
<keyword evidence="3 6" id="KW-0812">Transmembrane</keyword>
<evidence type="ECO:0000256" key="2">
    <source>
        <dbReference type="ARBA" id="ARBA00022475"/>
    </source>
</evidence>
<reference evidence="7" key="1">
    <citation type="journal article" date="2020" name="mSystems">
        <title>Genome- and Community-Level Interaction Insights into Carbon Utilization and Element Cycling Functions of Hydrothermarchaeota in Hydrothermal Sediment.</title>
        <authorList>
            <person name="Zhou Z."/>
            <person name="Liu Y."/>
            <person name="Xu W."/>
            <person name="Pan J."/>
            <person name="Luo Z.H."/>
            <person name="Li M."/>
        </authorList>
    </citation>
    <scope>NUCLEOTIDE SEQUENCE [LARGE SCALE GENOMIC DNA]</scope>
    <source>
        <strain evidence="7">SpSt-97</strain>
    </source>
</reference>
<dbReference type="AlphaFoldDB" id="A0A7C3UCA2"/>
<dbReference type="GO" id="GO:0005886">
    <property type="term" value="C:plasma membrane"/>
    <property type="evidence" value="ECO:0007669"/>
    <property type="project" value="UniProtKB-SubCell"/>
</dbReference>
<feature type="transmembrane region" description="Helical" evidence="6">
    <location>
        <begin position="251"/>
        <end position="272"/>
    </location>
</feature>
<gene>
    <name evidence="7" type="ORF">ENX77_00105</name>
</gene>
<accession>A0A7C3UCA2</accession>
<comment type="subcellular location">
    <subcellularLocation>
        <location evidence="1">Cell membrane</location>
        <topology evidence="1">Multi-pass membrane protein</topology>
    </subcellularLocation>
</comment>
<dbReference type="PANTHER" id="PTHR30250:SF11">
    <property type="entry name" value="O-ANTIGEN TRANSPORTER-RELATED"/>
    <property type="match status" value="1"/>
</dbReference>
<evidence type="ECO:0000313" key="7">
    <source>
        <dbReference type="EMBL" id="HGE65536.1"/>
    </source>
</evidence>
<keyword evidence="5 6" id="KW-0472">Membrane</keyword>
<feature type="transmembrane region" description="Helical" evidence="6">
    <location>
        <begin position="46"/>
        <end position="66"/>
    </location>
</feature>
<comment type="caution">
    <text evidence="7">The sequence shown here is derived from an EMBL/GenBank/DDBJ whole genome shotgun (WGS) entry which is preliminary data.</text>
</comment>
<dbReference type="Pfam" id="PF13440">
    <property type="entry name" value="Polysacc_synt_3"/>
    <property type="match status" value="1"/>
</dbReference>
<keyword evidence="2" id="KW-1003">Cell membrane</keyword>
<feature type="transmembrane region" description="Helical" evidence="6">
    <location>
        <begin position="293"/>
        <end position="317"/>
    </location>
</feature>
<protein>
    <submittedName>
        <fullName evidence="7">Polysaccharide biosynthesis protein</fullName>
    </submittedName>
</protein>
<feature type="transmembrane region" description="Helical" evidence="6">
    <location>
        <begin position="171"/>
        <end position="191"/>
    </location>
</feature>
<feature type="transmembrane region" description="Helical" evidence="6">
    <location>
        <begin position="113"/>
        <end position="132"/>
    </location>
</feature>
<feature type="transmembrane region" description="Helical" evidence="6">
    <location>
        <begin position="78"/>
        <end position="101"/>
    </location>
</feature>
<proteinExistence type="predicted"/>
<feature type="transmembrane region" description="Helical" evidence="6">
    <location>
        <begin position="144"/>
        <end position="165"/>
    </location>
</feature>
<organism evidence="7">
    <name type="scientific">Geoglobus ahangari</name>
    <dbReference type="NCBI Taxonomy" id="113653"/>
    <lineage>
        <taxon>Archaea</taxon>
        <taxon>Methanobacteriati</taxon>
        <taxon>Methanobacteriota</taxon>
        <taxon>Archaeoglobi</taxon>
        <taxon>Archaeoglobales</taxon>
        <taxon>Archaeoglobaceae</taxon>
        <taxon>Geoglobus</taxon>
    </lineage>
</organism>
<evidence type="ECO:0000256" key="5">
    <source>
        <dbReference type="ARBA" id="ARBA00023136"/>
    </source>
</evidence>
<sequence>MKKYLKLYLTFSLGTWFKAAITLITAPLISYLITPDEFGRASMYSMFFQVLYALMFLGSDHAFFRFFYVKKKSERRELLWNCLYPSLTTSTIIAVVVFTFGDTISRYLYGERYRYVSLLLIITMYLSLFQRYNASIVRLEKKGFLYSIIEIVNSIATGLSTIVLAKMMRGSFYAVIVGQLIGYLATLIVGLPQFKGYWKPTTVSLRDIRELLVYGLPFVPTFLMGWLFSSIDKISLRQFRTYTEIGLYSVAYKIASALLLVQAGFTLIWGPTAFERYEQNKDDRTFFKKANSVVTFAMFSLGMVVFIFKDLLILLFSTSYRESAQIVPFLILVPVMLAISDTTQIGISISKKTYWHLVTTIMASAANYLGNRLLVPLLGARGAAISTGLSYMFYMFVRLFISERVFPVGYDLRRISASSLVTVTVFAVGMFNRSHVVNSLVGLLGLALIVLMYSEEFKILHNELLNALRKNARNE</sequence>
<dbReference type="InterPro" id="IPR050833">
    <property type="entry name" value="Poly_Biosynth_Transport"/>
</dbReference>
<dbReference type="PANTHER" id="PTHR30250">
    <property type="entry name" value="PST FAMILY PREDICTED COLANIC ACID TRANSPORTER"/>
    <property type="match status" value="1"/>
</dbReference>
<feature type="transmembrane region" description="Helical" evidence="6">
    <location>
        <begin position="211"/>
        <end position="231"/>
    </location>
</feature>
<evidence type="ECO:0000256" key="3">
    <source>
        <dbReference type="ARBA" id="ARBA00022692"/>
    </source>
</evidence>
<feature type="transmembrane region" description="Helical" evidence="6">
    <location>
        <begin position="323"/>
        <end position="341"/>
    </location>
</feature>
<feature type="transmembrane region" description="Helical" evidence="6">
    <location>
        <begin position="437"/>
        <end position="454"/>
    </location>
</feature>
<keyword evidence="4 6" id="KW-1133">Transmembrane helix</keyword>
<feature type="transmembrane region" description="Helical" evidence="6">
    <location>
        <begin position="353"/>
        <end position="370"/>
    </location>
</feature>